<dbReference type="GO" id="GO:0032588">
    <property type="term" value="C:trans-Golgi network membrane"/>
    <property type="evidence" value="ECO:0007669"/>
    <property type="project" value="TreeGrafter"/>
</dbReference>
<keyword evidence="4" id="KW-0968">Cytoplasmic vesicle</keyword>
<gene>
    <name evidence="6" type="ORF">P43SY_009612</name>
</gene>
<dbReference type="InterPro" id="IPR035802">
    <property type="entry name" value="ENTH/VHS_tepsin"/>
</dbReference>
<accession>A0AAD5M7E8</accession>
<feature type="region of interest" description="Disordered" evidence="5">
    <location>
        <begin position="547"/>
        <end position="576"/>
    </location>
</feature>
<evidence type="ECO:0000313" key="7">
    <source>
        <dbReference type="Proteomes" id="UP001209570"/>
    </source>
</evidence>
<feature type="compositionally biased region" description="Polar residues" evidence="5">
    <location>
        <begin position="147"/>
        <end position="175"/>
    </location>
</feature>
<feature type="region of interest" description="Disordered" evidence="5">
    <location>
        <begin position="612"/>
        <end position="664"/>
    </location>
</feature>
<evidence type="ECO:0000313" key="6">
    <source>
        <dbReference type="EMBL" id="KAJ0405563.1"/>
    </source>
</evidence>
<name>A0AAD5M7E8_PYTIN</name>
<dbReference type="Proteomes" id="UP001209570">
    <property type="component" value="Unassembled WGS sequence"/>
</dbReference>
<dbReference type="GO" id="GO:0031410">
    <property type="term" value="C:cytoplasmic vesicle"/>
    <property type="evidence" value="ECO:0007669"/>
    <property type="project" value="UniProtKB-SubCell"/>
</dbReference>
<feature type="region of interest" description="Disordered" evidence="5">
    <location>
        <begin position="128"/>
        <end position="293"/>
    </location>
</feature>
<reference evidence="6" key="1">
    <citation type="submission" date="2021-12" db="EMBL/GenBank/DDBJ databases">
        <title>Prjna785345.</title>
        <authorList>
            <person name="Rujirawat T."/>
            <person name="Krajaejun T."/>
        </authorList>
    </citation>
    <scope>NUCLEOTIDE SEQUENCE</scope>
    <source>
        <strain evidence="6">Pi057C3</strain>
    </source>
</reference>
<proteinExistence type="predicted"/>
<feature type="compositionally biased region" description="Low complexity" evidence="5">
    <location>
        <begin position="128"/>
        <end position="146"/>
    </location>
</feature>
<dbReference type="EMBL" id="JAKCXM010000043">
    <property type="protein sequence ID" value="KAJ0405563.1"/>
    <property type="molecule type" value="Genomic_DNA"/>
</dbReference>
<feature type="compositionally biased region" description="Gly residues" evidence="5">
    <location>
        <begin position="196"/>
        <end position="217"/>
    </location>
</feature>
<feature type="compositionally biased region" description="Polar residues" evidence="5">
    <location>
        <begin position="222"/>
        <end position="241"/>
    </location>
</feature>
<evidence type="ECO:0008006" key="8">
    <source>
        <dbReference type="Google" id="ProtNLM"/>
    </source>
</evidence>
<feature type="compositionally biased region" description="Low complexity" evidence="5">
    <location>
        <begin position="278"/>
        <end position="288"/>
    </location>
</feature>
<comment type="subcellular location">
    <subcellularLocation>
        <location evidence="1">Cytoplasmic vesicle</location>
    </subcellularLocation>
    <subcellularLocation>
        <location evidence="2">Golgi apparatus</location>
    </subcellularLocation>
</comment>
<organism evidence="6 7">
    <name type="scientific">Pythium insidiosum</name>
    <name type="common">Pythiosis disease agent</name>
    <dbReference type="NCBI Taxonomy" id="114742"/>
    <lineage>
        <taxon>Eukaryota</taxon>
        <taxon>Sar</taxon>
        <taxon>Stramenopiles</taxon>
        <taxon>Oomycota</taxon>
        <taxon>Peronosporomycetes</taxon>
        <taxon>Pythiales</taxon>
        <taxon>Pythiaceae</taxon>
        <taxon>Pythium</taxon>
    </lineage>
</organism>
<dbReference type="AlphaFoldDB" id="A0AAD5M7E8"/>
<dbReference type="PANTHER" id="PTHR21514:SF0">
    <property type="entry name" value="AP-4 COMPLEX ACCESSORY SUBUNIT TEPSIN"/>
    <property type="match status" value="1"/>
</dbReference>
<sequence length="708" mass="74470">MNRQTLADATTLHDAPVPIYLMEQIAGGTKASQRDAEKTADFLLGRLGKTNLIVKLKALQIIAFCIREGDAAFANAIREDEGEISAYLQYSGPPDPVMGDERYRRIRVAAQEALVCLNDGCLPRHSAPSTGSAWGAPAPAAASSSGYGQAQYNSEPSNPSTYGQATSSYNSQPWGASSAQSASRPAPYSDNPSGGPSYGGQGTGSNAGYGGTPGLYGGNDYRNNSNAVPQYGESHQPQHQTSGLSSWSTPSASSSSSYGGAPKGASGGMWSSSGYQKSAPAAPSYSSAGSRDTRPTVLVGHTLNFPRAPSYGNSSLLGGIPSQTSGFASQSSQPHGFGGASSRTAGTPSYVENMNKMLTAPTHSSGFSNNAMMMHQNNPGMNNDSAAVSKLGKTVEGLVKIGVEAKERWDRRNMDKSITSSLADHDELSAGPQIMDRGYFQPQSMRQGTGGGDTSGEYERGLIDNLTSSVGLARAPPADALKRFVELAQTLDYQTIGDILLDKLEDQAWQVRLKALHVVLALLDSPGSAPYVEIFEDNAGVFEEQSHAPQPVPNVFGSPPRAASVPPQQQQQASPHVSLLDGFDAAPQHPYQQQVHQQHSFQQQRQATYSNDLLPQSPTQTSPPVATGPPAQPQYGDLLPFSPPSHPTQQGAPVPPMQLPSSDERAKTLSNFGKDLFAIANSPRNAGGAADALASSSGTGERSAFSFM</sequence>
<dbReference type="InterPro" id="IPR039273">
    <property type="entry name" value="TEPSIN"/>
</dbReference>
<dbReference type="CDD" id="cd03572">
    <property type="entry name" value="ENTH_like_Tepsin"/>
    <property type="match status" value="1"/>
</dbReference>
<feature type="compositionally biased region" description="Polar residues" evidence="5">
    <location>
        <begin position="322"/>
        <end position="334"/>
    </location>
</feature>
<evidence type="ECO:0000256" key="5">
    <source>
        <dbReference type="SAM" id="MobiDB-lite"/>
    </source>
</evidence>
<feature type="region of interest" description="Disordered" evidence="5">
    <location>
        <begin position="682"/>
        <end position="708"/>
    </location>
</feature>
<dbReference type="Gene3D" id="1.25.40.90">
    <property type="match status" value="1"/>
</dbReference>
<comment type="caution">
    <text evidence="6">The sequence shown here is derived from an EMBL/GenBank/DDBJ whole genome shotgun (WGS) entry which is preliminary data.</text>
</comment>
<feature type="compositionally biased region" description="Low complexity" evidence="5">
    <location>
        <begin position="558"/>
        <end position="575"/>
    </location>
</feature>
<keyword evidence="3" id="KW-0333">Golgi apparatus</keyword>
<evidence type="ECO:0000256" key="3">
    <source>
        <dbReference type="ARBA" id="ARBA00023034"/>
    </source>
</evidence>
<feature type="compositionally biased region" description="Polar residues" evidence="5">
    <location>
        <begin position="612"/>
        <end position="624"/>
    </location>
</feature>
<feature type="compositionally biased region" description="Low complexity" evidence="5">
    <location>
        <begin position="686"/>
        <end position="698"/>
    </location>
</feature>
<dbReference type="SUPFAM" id="SSF48464">
    <property type="entry name" value="ENTH/VHS domain"/>
    <property type="match status" value="1"/>
</dbReference>
<feature type="region of interest" description="Disordered" evidence="5">
    <location>
        <begin position="322"/>
        <end position="348"/>
    </location>
</feature>
<protein>
    <recommendedName>
        <fullName evidence="8">ENTH domain-containing protein</fullName>
    </recommendedName>
</protein>
<keyword evidence="7" id="KW-1185">Reference proteome</keyword>
<dbReference type="InterPro" id="IPR008942">
    <property type="entry name" value="ENTH_VHS"/>
</dbReference>
<evidence type="ECO:0000256" key="4">
    <source>
        <dbReference type="ARBA" id="ARBA00023329"/>
    </source>
</evidence>
<evidence type="ECO:0000256" key="2">
    <source>
        <dbReference type="ARBA" id="ARBA00004555"/>
    </source>
</evidence>
<feature type="compositionally biased region" description="Low complexity" evidence="5">
    <location>
        <begin position="176"/>
        <end position="195"/>
    </location>
</feature>
<evidence type="ECO:0000256" key="1">
    <source>
        <dbReference type="ARBA" id="ARBA00004541"/>
    </source>
</evidence>
<dbReference type="PANTHER" id="PTHR21514">
    <property type="entry name" value="AP-4 COMPLEX ACCESSORY SUBUNIT TEPSIN"/>
    <property type="match status" value="1"/>
</dbReference>
<feature type="compositionally biased region" description="Low complexity" evidence="5">
    <location>
        <begin position="242"/>
        <end position="260"/>
    </location>
</feature>